<name>A0ABQ9TZ35_SAGOE</name>
<proteinExistence type="predicted"/>
<gene>
    <name evidence="1" type="ORF">P7K49_031314</name>
</gene>
<protein>
    <submittedName>
        <fullName evidence="1">Uncharacterized protein</fullName>
    </submittedName>
</protein>
<keyword evidence="2" id="KW-1185">Reference proteome</keyword>
<dbReference type="EMBL" id="JASSZA010000017">
    <property type="protein sequence ID" value="KAK2090058.1"/>
    <property type="molecule type" value="Genomic_DNA"/>
</dbReference>
<evidence type="ECO:0000313" key="2">
    <source>
        <dbReference type="Proteomes" id="UP001266305"/>
    </source>
</evidence>
<accession>A0ABQ9TZ35</accession>
<comment type="caution">
    <text evidence="1">The sequence shown here is derived from an EMBL/GenBank/DDBJ whole genome shotgun (WGS) entry which is preliminary data.</text>
</comment>
<evidence type="ECO:0000313" key="1">
    <source>
        <dbReference type="EMBL" id="KAK2090058.1"/>
    </source>
</evidence>
<reference evidence="1 2" key="1">
    <citation type="submission" date="2023-05" db="EMBL/GenBank/DDBJ databases">
        <title>B98-5 Cell Line De Novo Hybrid Assembly: An Optical Mapping Approach.</title>
        <authorList>
            <person name="Kananen K."/>
            <person name="Auerbach J.A."/>
            <person name="Kautto E."/>
            <person name="Blachly J.S."/>
        </authorList>
    </citation>
    <scope>NUCLEOTIDE SEQUENCE [LARGE SCALE GENOMIC DNA]</scope>
    <source>
        <strain evidence="1">B95-8</strain>
        <tissue evidence="1">Cell line</tissue>
    </source>
</reference>
<dbReference type="Proteomes" id="UP001266305">
    <property type="component" value="Unassembled WGS sequence"/>
</dbReference>
<sequence>MGDGTIWLRTQGTSALEVSMAWASQNGPSHASSGVGMLAKNKKPSVATDFPGVARPDSHMKTCVQLESYGFRSAIQ</sequence>
<organism evidence="1 2">
    <name type="scientific">Saguinus oedipus</name>
    <name type="common">Cotton-top tamarin</name>
    <name type="synonym">Oedipomidas oedipus</name>
    <dbReference type="NCBI Taxonomy" id="9490"/>
    <lineage>
        <taxon>Eukaryota</taxon>
        <taxon>Metazoa</taxon>
        <taxon>Chordata</taxon>
        <taxon>Craniata</taxon>
        <taxon>Vertebrata</taxon>
        <taxon>Euteleostomi</taxon>
        <taxon>Mammalia</taxon>
        <taxon>Eutheria</taxon>
        <taxon>Euarchontoglires</taxon>
        <taxon>Primates</taxon>
        <taxon>Haplorrhini</taxon>
        <taxon>Platyrrhini</taxon>
        <taxon>Cebidae</taxon>
        <taxon>Callitrichinae</taxon>
        <taxon>Saguinus</taxon>
    </lineage>
</organism>